<feature type="transmembrane region" description="Helical" evidence="8">
    <location>
        <begin position="191"/>
        <end position="213"/>
    </location>
</feature>
<dbReference type="GO" id="GO:0004252">
    <property type="term" value="F:serine-type endopeptidase activity"/>
    <property type="evidence" value="ECO:0007669"/>
    <property type="project" value="InterPro"/>
</dbReference>
<feature type="domain" description="DUF6576" evidence="10">
    <location>
        <begin position="250"/>
        <end position="282"/>
    </location>
</feature>
<evidence type="ECO:0000256" key="5">
    <source>
        <dbReference type="ARBA" id="ARBA00022989"/>
    </source>
</evidence>
<sequence length="288" mass="33431">MGLYDREYYREPEGQMSFNMSGQSATMLLVYANVGIFLIDWVFQLELINTFGVHADTLYEPKLWYQFLTYGFLHYTKTVWHILMNMFVLWMFGRFVEDRYGKAEFLKIYFISIVFCGLVWNLVTLAEFNFKVPTTVYEMVGASGAISTIMTLFICLYPKMTLYLGMIFPVPAWVAGVIILLLNLFGQDEQVAYSAHLAGIGLGLAYFFSGINLGRIIPSKISLPKWSLRSRPRLRVHTEEDEYDPYNDSDEEAERILDKVRESGMGSLSETERRKLEAYSRRMRQKLS</sequence>
<dbReference type="Proteomes" id="UP000253562">
    <property type="component" value="Unassembled WGS sequence"/>
</dbReference>
<evidence type="ECO:0000259" key="9">
    <source>
        <dbReference type="Pfam" id="PF01694"/>
    </source>
</evidence>
<dbReference type="OrthoDB" id="9813074at2"/>
<evidence type="ECO:0000256" key="6">
    <source>
        <dbReference type="ARBA" id="ARBA00023136"/>
    </source>
</evidence>
<reference evidence="11 12" key="1">
    <citation type="submission" date="2018-07" db="EMBL/GenBank/DDBJ databases">
        <title>Comparative genomes isolates from brazilian mangrove.</title>
        <authorList>
            <person name="De Araujo J.E."/>
            <person name="Taketani R.G."/>
            <person name="Silva M.C.P."/>
            <person name="Lourenco M.V."/>
            <person name="Oliveira V.M."/>
            <person name="Andreote F.D."/>
        </authorList>
    </citation>
    <scope>NUCLEOTIDE SEQUENCE [LARGE SCALE GENOMIC DNA]</scope>
    <source>
        <strain evidence="11 12">HEX PRIS-MGV</strain>
    </source>
</reference>
<gene>
    <name evidence="11" type="ORF">DTL42_14315</name>
</gene>
<evidence type="ECO:0000256" key="2">
    <source>
        <dbReference type="ARBA" id="ARBA00009045"/>
    </source>
</evidence>
<comment type="caution">
    <text evidence="11">The sequence shown here is derived from an EMBL/GenBank/DDBJ whole genome shotgun (WGS) entry which is preliminary data.</text>
</comment>
<dbReference type="GO" id="GO:0016020">
    <property type="term" value="C:membrane"/>
    <property type="evidence" value="ECO:0007669"/>
    <property type="project" value="UniProtKB-SubCell"/>
</dbReference>
<dbReference type="PANTHER" id="PTHR43731:SF14">
    <property type="entry name" value="PRESENILIN-ASSOCIATED RHOMBOID-LIKE PROTEIN, MITOCHONDRIAL"/>
    <property type="match status" value="1"/>
</dbReference>
<dbReference type="EMBL" id="QPEX01000028">
    <property type="protein sequence ID" value="RCS47689.1"/>
    <property type="molecule type" value="Genomic_DNA"/>
</dbReference>
<dbReference type="InterPro" id="IPR022764">
    <property type="entry name" value="Peptidase_S54_rhomboid_dom"/>
</dbReference>
<name>A0A368KPW3_9BACT</name>
<dbReference type="PANTHER" id="PTHR43731">
    <property type="entry name" value="RHOMBOID PROTEASE"/>
    <property type="match status" value="1"/>
</dbReference>
<evidence type="ECO:0000256" key="7">
    <source>
        <dbReference type="SAM" id="MobiDB-lite"/>
    </source>
</evidence>
<dbReference type="Pfam" id="PF20216">
    <property type="entry name" value="DUF6576"/>
    <property type="match status" value="1"/>
</dbReference>
<dbReference type="InterPro" id="IPR050925">
    <property type="entry name" value="Rhomboid_protease_S54"/>
</dbReference>
<feature type="transmembrane region" description="Helical" evidence="8">
    <location>
        <begin position="163"/>
        <end position="185"/>
    </location>
</feature>
<evidence type="ECO:0000256" key="1">
    <source>
        <dbReference type="ARBA" id="ARBA00004141"/>
    </source>
</evidence>
<evidence type="ECO:0000259" key="10">
    <source>
        <dbReference type="Pfam" id="PF20216"/>
    </source>
</evidence>
<keyword evidence="11" id="KW-0645">Protease</keyword>
<dbReference type="RefSeq" id="WP_114369416.1">
    <property type="nucleotide sequence ID" value="NZ_QPEX01000028.1"/>
</dbReference>
<feature type="transmembrane region" description="Helical" evidence="8">
    <location>
        <begin position="78"/>
        <end position="96"/>
    </location>
</feature>
<dbReference type="InterPro" id="IPR035952">
    <property type="entry name" value="Rhomboid-like_sf"/>
</dbReference>
<protein>
    <submittedName>
        <fullName evidence="11">Rhomboid family intramembrane serine protease</fullName>
    </submittedName>
</protein>
<dbReference type="InterPro" id="IPR046483">
    <property type="entry name" value="DUF6576"/>
</dbReference>
<evidence type="ECO:0000313" key="12">
    <source>
        <dbReference type="Proteomes" id="UP000253562"/>
    </source>
</evidence>
<feature type="transmembrane region" description="Helical" evidence="8">
    <location>
        <begin position="25"/>
        <end position="43"/>
    </location>
</feature>
<proteinExistence type="inferred from homology"/>
<evidence type="ECO:0000256" key="4">
    <source>
        <dbReference type="ARBA" id="ARBA00022801"/>
    </source>
</evidence>
<feature type="region of interest" description="Disordered" evidence="7">
    <location>
        <begin position="261"/>
        <end position="288"/>
    </location>
</feature>
<dbReference type="AlphaFoldDB" id="A0A368KPW3"/>
<keyword evidence="4" id="KW-0378">Hydrolase</keyword>
<dbReference type="GO" id="GO:0006508">
    <property type="term" value="P:proteolysis"/>
    <property type="evidence" value="ECO:0007669"/>
    <property type="project" value="UniProtKB-KW"/>
</dbReference>
<feature type="compositionally biased region" description="Basic and acidic residues" evidence="7">
    <location>
        <begin position="270"/>
        <end position="280"/>
    </location>
</feature>
<dbReference type="Gene3D" id="1.20.1540.10">
    <property type="entry name" value="Rhomboid-like"/>
    <property type="match status" value="1"/>
</dbReference>
<comment type="similarity">
    <text evidence="2">Belongs to the peptidase S54 family.</text>
</comment>
<feature type="transmembrane region" description="Helical" evidence="8">
    <location>
        <begin position="108"/>
        <end position="130"/>
    </location>
</feature>
<evidence type="ECO:0000256" key="3">
    <source>
        <dbReference type="ARBA" id="ARBA00022692"/>
    </source>
</evidence>
<dbReference type="SUPFAM" id="SSF144091">
    <property type="entry name" value="Rhomboid-like"/>
    <property type="match status" value="1"/>
</dbReference>
<keyword evidence="6 8" id="KW-0472">Membrane</keyword>
<keyword evidence="5 8" id="KW-1133">Transmembrane helix</keyword>
<dbReference type="Pfam" id="PF01694">
    <property type="entry name" value="Rhomboid"/>
    <property type="match status" value="1"/>
</dbReference>
<evidence type="ECO:0000313" key="11">
    <source>
        <dbReference type="EMBL" id="RCS47689.1"/>
    </source>
</evidence>
<evidence type="ECO:0000256" key="8">
    <source>
        <dbReference type="SAM" id="Phobius"/>
    </source>
</evidence>
<accession>A0A368KPW3</accession>
<keyword evidence="3 8" id="KW-0812">Transmembrane</keyword>
<feature type="domain" description="Peptidase S54 rhomboid" evidence="9">
    <location>
        <begin position="64"/>
        <end position="208"/>
    </location>
</feature>
<comment type="subcellular location">
    <subcellularLocation>
        <location evidence="1">Membrane</location>
        <topology evidence="1">Multi-pass membrane protein</topology>
    </subcellularLocation>
</comment>
<organism evidence="11 12">
    <name type="scientific">Bremerella cremea</name>
    <dbReference type="NCBI Taxonomy" id="1031537"/>
    <lineage>
        <taxon>Bacteria</taxon>
        <taxon>Pseudomonadati</taxon>
        <taxon>Planctomycetota</taxon>
        <taxon>Planctomycetia</taxon>
        <taxon>Pirellulales</taxon>
        <taxon>Pirellulaceae</taxon>
        <taxon>Bremerella</taxon>
    </lineage>
</organism>
<feature type="transmembrane region" description="Helical" evidence="8">
    <location>
        <begin position="136"/>
        <end position="156"/>
    </location>
</feature>